<evidence type="ECO:0008006" key="4">
    <source>
        <dbReference type="Google" id="ProtNLM"/>
    </source>
</evidence>
<feature type="transmembrane region" description="Helical" evidence="1">
    <location>
        <begin position="179"/>
        <end position="195"/>
    </location>
</feature>
<name>A0A0C5WH38_9GAMM</name>
<gene>
    <name evidence="2" type="ORF">H744_1c0477</name>
</gene>
<dbReference type="InterPro" id="IPR010390">
    <property type="entry name" value="ABC-2_transporter-like"/>
</dbReference>
<protein>
    <recommendedName>
        <fullName evidence="4">ABC transporter permease</fullName>
    </recommendedName>
</protein>
<feature type="transmembrane region" description="Helical" evidence="1">
    <location>
        <begin position="20"/>
        <end position="40"/>
    </location>
</feature>
<dbReference type="Pfam" id="PF06182">
    <property type="entry name" value="ABC2_membrane_6"/>
    <property type="match status" value="1"/>
</dbReference>
<keyword evidence="1" id="KW-0812">Transmembrane</keyword>
<evidence type="ECO:0000256" key="1">
    <source>
        <dbReference type="SAM" id="Phobius"/>
    </source>
</evidence>
<keyword evidence="3" id="KW-1185">Reference proteome</keyword>
<feature type="transmembrane region" description="Helical" evidence="1">
    <location>
        <begin position="140"/>
        <end position="167"/>
    </location>
</feature>
<feature type="transmembrane region" description="Helical" evidence="1">
    <location>
        <begin position="202"/>
        <end position="220"/>
    </location>
</feature>
<feature type="transmembrane region" description="Helical" evidence="1">
    <location>
        <begin position="232"/>
        <end position="250"/>
    </location>
</feature>
<keyword evidence="1" id="KW-0472">Membrane</keyword>
<dbReference type="EMBL" id="CP005973">
    <property type="protein sequence ID" value="AJR05502.1"/>
    <property type="molecule type" value="Genomic_DNA"/>
</dbReference>
<reference evidence="2 3" key="1">
    <citation type="submission" date="2013-05" db="EMBL/GenBank/DDBJ databases">
        <title>Complete genome sequence of the lipase-producing bacterium Photobacterium gaetbulicola Gung47.</title>
        <authorList>
            <person name="Kim Y.-O."/>
        </authorList>
    </citation>
    <scope>NUCLEOTIDE SEQUENCE [LARGE SCALE GENOMIC DNA]</scope>
    <source>
        <strain evidence="2 3">Gung47</strain>
    </source>
</reference>
<dbReference type="STRING" id="658445.H744_1c0477"/>
<dbReference type="KEGG" id="pgb:H744_1c0477"/>
<dbReference type="AlphaFoldDB" id="A0A0C5WH38"/>
<proteinExistence type="predicted"/>
<dbReference type="HOGENOM" id="CLU_084465_0_0_6"/>
<evidence type="ECO:0000313" key="2">
    <source>
        <dbReference type="EMBL" id="AJR05502.1"/>
    </source>
</evidence>
<sequence>MLRYLYFTRNTILTAMSYRVDLLFNSIGNAVYLVLLYFLWNAIFDSREVIAGKTFDDVYIKMAFASSLIVMYRTHVEWYISDDILTGDITLHLSKPFSYQLMYFFRSIGEFVWNMVLVFLPVVLYFVLFYDSSFGWVDRILLFIVAVFFGYYIGFCIDYLVGLTAFFTESVWGASSCKDVLMMFCSGAIVPIYLFPETIKSLLISSPFYFVVHFPLDVLFDPTLDMSLVMERLVIQIFWCISLMLFGKFLTSCLVKKVTINGG</sequence>
<feature type="transmembrane region" description="Helical" evidence="1">
    <location>
        <begin position="111"/>
        <end position="128"/>
    </location>
</feature>
<dbReference type="PANTHER" id="PTHR36832">
    <property type="entry name" value="SLR1174 PROTEIN-RELATED"/>
    <property type="match status" value="1"/>
</dbReference>
<evidence type="ECO:0000313" key="3">
    <source>
        <dbReference type="Proteomes" id="UP000032303"/>
    </source>
</evidence>
<organism evidence="2 3">
    <name type="scientific">Photobacterium gaetbulicola Gung47</name>
    <dbReference type="NCBI Taxonomy" id="658445"/>
    <lineage>
        <taxon>Bacteria</taxon>
        <taxon>Pseudomonadati</taxon>
        <taxon>Pseudomonadota</taxon>
        <taxon>Gammaproteobacteria</taxon>
        <taxon>Vibrionales</taxon>
        <taxon>Vibrionaceae</taxon>
        <taxon>Photobacterium</taxon>
    </lineage>
</organism>
<keyword evidence="1" id="KW-1133">Transmembrane helix</keyword>
<dbReference type="PATRIC" id="fig|658445.3.peg.521"/>
<dbReference type="PANTHER" id="PTHR36832:SF1">
    <property type="entry name" value="SLR1174 PROTEIN"/>
    <property type="match status" value="1"/>
</dbReference>
<accession>A0A0C5WH38</accession>
<dbReference type="Proteomes" id="UP000032303">
    <property type="component" value="Chromosome 1"/>
</dbReference>